<dbReference type="SUPFAM" id="SSF48452">
    <property type="entry name" value="TPR-like"/>
    <property type="match status" value="1"/>
</dbReference>
<name>A0A383ET80_9ZZZZ</name>
<gene>
    <name evidence="2" type="ORF">METZ01_LOCUS512825</name>
</gene>
<feature type="non-terminal residue" evidence="2">
    <location>
        <position position="1"/>
    </location>
</feature>
<evidence type="ECO:0000256" key="1">
    <source>
        <dbReference type="SAM" id="MobiDB-lite"/>
    </source>
</evidence>
<accession>A0A383ET80</accession>
<organism evidence="2">
    <name type="scientific">marine metagenome</name>
    <dbReference type="NCBI Taxonomy" id="408172"/>
    <lineage>
        <taxon>unclassified sequences</taxon>
        <taxon>metagenomes</taxon>
        <taxon>ecological metagenomes</taxon>
    </lineage>
</organism>
<dbReference type="AlphaFoldDB" id="A0A383ET80"/>
<dbReference type="InterPro" id="IPR011990">
    <property type="entry name" value="TPR-like_helical_dom_sf"/>
</dbReference>
<sequence>EGNSETQRKHGCNREHSLTFHVLLRIEVLMQFPLSMIRFSAVVVSIVITGGCSDDPRQVSPPSEPDQQNPPDLGEAIQKRIEGKTDEALAILRDLNDRHPESPEIITMLGRTLLDAEEYALAAFRLEQAFALGSETKVLAEAAQAHELAEDDESAEKAYATYMEKHPDDTFANLKYARVLHRLGEHSKALDAFLQASDKAETADAMAVAQLFLAKKMYTQAEHWFRSAE</sequence>
<evidence type="ECO:0000313" key="2">
    <source>
        <dbReference type="EMBL" id="SVE59971.1"/>
    </source>
</evidence>
<evidence type="ECO:0008006" key="3">
    <source>
        <dbReference type="Google" id="ProtNLM"/>
    </source>
</evidence>
<feature type="non-terminal residue" evidence="2">
    <location>
        <position position="229"/>
    </location>
</feature>
<protein>
    <recommendedName>
        <fullName evidence="3">Tetratricopeptide repeat protein</fullName>
    </recommendedName>
</protein>
<reference evidence="2" key="1">
    <citation type="submission" date="2018-05" db="EMBL/GenBank/DDBJ databases">
        <authorList>
            <person name="Lanie J.A."/>
            <person name="Ng W.-L."/>
            <person name="Kazmierczak K.M."/>
            <person name="Andrzejewski T.M."/>
            <person name="Davidsen T.M."/>
            <person name="Wayne K.J."/>
            <person name="Tettelin H."/>
            <person name="Glass J.I."/>
            <person name="Rusch D."/>
            <person name="Podicherti R."/>
            <person name="Tsui H.-C.T."/>
            <person name="Winkler M.E."/>
        </authorList>
    </citation>
    <scope>NUCLEOTIDE SEQUENCE</scope>
</reference>
<dbReference type="Gene3D" id="1.25.40.10">
    <property type="entry name" value="Tetratricopeptide repeat domain"/>
    <property type="match status" value="1"/>
</dbReference>
<proteinExistence type="predicted"/>
<dbReference type="EMBL" id="UINC01228591">
    <property type="protein sequence ID" value="SVE59971.1"/>
    <property type="molecule type" value="Genomic_DNA"/>
</dbReference>
<feature type="region of interest" description="Disordered" evidence="1">
    <location>
        <begin position="54"/>
        <end position="73"/>
    </location>
</feature>